<dbReference type="SUPFAM" id="SSF53822">
    <property type="entry name" value="Periplasmic binding protein-like I"/>
    <property type="match status" value="1"/>
</dbReference>
<evidence type="ECO:0000256" key="1">
    <source>
        <dbReference type="ARBA" id="ARBA00004418"/>
    </source>
</evidence>
<name>A0A6M8HMR5_9PROT</name>
<dbReference type="InterPro" id="IPR050555">
    <property type="entry name" value="Bact_Solute-Bind_Prot2"/>
</dbReference>
<dbReference type="PANTHER" id="PTHR30036:SF7">
    <property type="entry name" value="ABC TRANSPORTER PERIPLASMIC-BINDING PROTEIN YPHF"/>
    <property type="match status" value="1"/>
</dbReference>
<feature type="domain" description="Periplasmic binding protein" evidence="4">
    <location>
        <begin position="45"/>
        <end position="286"/>
    </location>
</feature>
<proteinExistence type="inferred from homology"/>
<organism evidence="5 6">
    <name type="scientific">Lichenicola cladoniae</name>
    <dbReference type="NCBI Taxonomy" id="1484109"/>
    <lineage>
        <taxon>Bacteria</taxon>
        <taxon>Pseudomonadati</taxon>
        <taxon>Pseudomonadota</taxon>
        <taxon>Alphaproteobacteria</taxon>
        <taxon>Acetobacterales</taxon>
        <taxon>Acetobacteraceae</taxon>
        <taxon>Lichenicola</taxon>
    </lineage>
</organism>
<feature type="chain" id="PRO_5026774063" evidence="3">
    <location>
        <begin position="31"/>
        <end position="320"/>
    </location>
</feature>
<evidence type="ECO:0000313" key="6">
    <source>
        <dbReference type="Proteomes" id="UP000500767"/>
    </source>
</evidence>
<dbReference type="InterPro" id="IPR025997">
    <property type="entry name" value="SBP_2_dom"/>
</dbReference>
<dbReference type="KEGG" id="lck:HN018_05870"/>
<comment type="subcellular location">
    <subcellularLocation>
        <location evidence="1">Periplasm</location>
    </subcellularLocation>
</comment>
<dbReference type="Gene3D" id="3.40.50.2300">
    <property type="match status" value="2"/>
</dbReference>
<dbReference type="PANTHER" id="PTHR30036">
    <property type="entry name" value="D-XYLOSE-BINDING PERIPLASMIC PROTEIN"/>
    <property type="match status" value="1"/>
</dbReference>
<feature type="signal peptide" evidence="3">
    <location>
        <begin position="1"/>
        <end position="30"/>
    </location>
</feature>
<sequence length="320" mass="32906">MSRPRTLLASVSLIAACALMVAAPQGAAQAAEKTINIILVDHGQAADPFHNVIKRGAQDAAKQMGVHLEIRQPQNFDMTQMANLITAAVNQRPDGLVTTVPDADALSGPIGRAVAQGIPVITTNGTPANGHKVGALLNVGQDEVEAGRAAGKAMAAAGGKKALCVNQEVGNVALDQRCQGFAAGFGGSVKVVPVDTDPATTKSKIEAALRSDSSVDSIIGLNAVLVGEPAVAAVAEGGFASRVKVACFDLSPGFLDDIAKGKALFTVDQQPYLQGYLPVLFLAQKARYGLIPSGDVATGPNLIRKDDAGRVIDLSSQSIR</sequence>
<reference evidence="5 6" key="1">
    <citation type="journal article" date="2014" name="World J. Microbiol. Biotechnol.">
        <title>Biodiversity and physiological characteristics of Antarctic and Arctic lichens-associated bacteria.</title>
        <authorList>
            <person name="Lee Y.M."/>
            <person name="Kim E.H."/>
            <person name="Lee H.K."/>
            <person name="Hong S.G."/>
        </authorList>
    </citation>
    <scope>NUCLEOTIDE SEQUENCE [LARGE SCALE GENOMIC DNA]</scope>
    <source>
        <strain evidence="5 6">PAMC 26569</strain>
    </source>
</reference>
<dbReference type="Proteomes" id="UP000500767">
    <property type="component" value="Chromosome"/>
</dbReference>
<protein>
    <submittedName>
        <fullName evidence="5">Substrate-binding domain-containing protein</fullName>
    </submittedName>
</protein>
<accession>A0A6M8HMR5</accession>
<dbReference type="GO" id="GO:0030288">
    <property type="term" value="C:outer membrane-bounded periplasmic space"/>
    <property type="evidence" value="ECO:0007669"/>
    <property type="project" value="TreeGrafter"/>
</dbReference>
<evidence type="ECO:0000259" key="4">
    <source>
        <dbReference type="Pfam" id="PF13407"/>
    </source>
</evidence>
<gene>
    <name evidence="5" type="ORF">HN018_05870</name>
</gene>
<dbReference type="AlphaFoldDB" id="A0A6M8HMR5"/>
<dbReference type="PROSITE" id="PS51257">
    <property type="entry name" value="PROKAR_LIPOPROTEIN"/>
    <property type="match status" value="1"/>
</dbReference>
<dbReference type="GO" id="GO:0030246">
    <property type="term" value="F:carbohydrate binding"/>
    <property type="evidence" value="ECO:0007669"/>
    <property type="project" value="TreeGrafter"/>
</dbReference>
<evidence type="ECO:0000256" key="3">
    <source>
        <dbReference type="SAM" id="SignalP"/>
    </source>
</evidence>
<dbReference type="RefSeq" id="WP_171834626.1">
    <property type="nucleotide sequence ID" value="NZ_CP053708.1"/>
</dbReference>
<keyword evidence="6" id="KW-1185">Reference proteome</keyword>
<dbReference type="InterPro" id="IPR028082">
    <property type="entry name" value="Peripla_BP_I"/>
</dbReference>
<comment type="similarity">
    <text evidence="2">Belongs to the bacterial solute-binding protein 2 family.</text>
</comment>
<dbReference type="Pfam" id="PF13407">
    <property type="entry name" value="Peripla_BP_4"/>
    <property type="match status" value="1"/>
</dbReference>
<evidence type="ECO:0000256" key="2">
    <source>
        <dbReference type="ARBA" id="ARBA00007639"/>
    </source>
</evidence>
<evidence type="ECO:0000313" key="5">
    <source>
        <dbReference type="EMBL" id="QKE89638.1"/>
    </source>
</evidence>
<dbReference type="EMBL" id="CP053708">
    <property type="protein sequence ID" value="QKE89638.1"/>
    <property type="molecule type" value="Genomic_DNA"/>
</dbReference>
<keyword evidence="3" id="KW-0732">Signal</keyword>